<proteinExistence type="predicted"/>
<evidence type="ECO:0000313" key="1">
    <source>
        <dbReference type="EMBL" id="OGK25438.1"/>
    </source>
</evidence>
<evidence type="ECO:0000313" key="2">
    <source>
        <dbReference type="Proteomes" id="UP000177913"/>
    </source>
</evidence>
<gene>
    <name evidence="1" type="ORF">A3C25_00355</name>
</gene>
<reference evidence="1 2" key="1">
    <citation type="journal article" date="2016" name="Nat. Commun.">
        <title>Thousands of microbial genomes shed light on interconnected biogeochemical processes in an aquifer system.</title>
        <authorList>
            <person name="Anantharaman K."/>
            <person name="Brown C.T."/>
            <person name="Hug L.A."/>
            <person name="Sharon I."/>
            <person name="Castelle C.J."/>
            <person name="Probst A.J."/>
            <person name="Thomas B.C."/>
            <person name="Singh A."/>
            <person name="Wilkins M.J."/>
            <person name="Karaoz U."/>
            <person name="Brodie E.L."/>
            <person name="Williams K.H."/>
            <person name="Hubbard S.S."/>
            <person name="Banfield J.F."/>
        </authorList>
    </citation>
    <scope>NUCLEOTIDE SEQUENCE [LARGE SCALE GENOMIC DNA]</scope>
</reference>
<accession>A0A1F7H2X6</accession>
<sequence length="181" mass="21344">MKPFRFSPIKNKTQLFKAIEYIHFESYRLCKQNLGYYLPVAGNIGVFCHYEEEFKLLIKIREELTDLSDNWNQKYFRLYKPIVIPAKKSIPETTYTYLYIRKPDPEHTHVGDVDFYLEPRKYKELKQSLLSGKVMEGVKIFERPDLDLIRLYDPDTDISAFVGKKTMTENVGVKTNLGNKS</sequence>
<protein>
    <submittedName>
        <fullName evidence="1">Uncharacterized protein</fullName>
    </submittedName>
</protein>
<dbReference type="AlphaFoldDB" id="A0A1F7H2X6"/>
<comment type="caution">
    <text evidence="1">The sequence shown here is derived from an EMBL/GenBank/DDBJ whole genome shotgun (WGS) entry which is preliminary data.</text>
</comment>
<organism evidence="1 2">
    <name type="scientific">Candidatus Roizmanbacteria bacterium RIFCSPHIGHO2_02_FULL_38_11</name>
    <dbReference type="NCBI Taxonomy" id="1802039"/>
    <lineage>
        <taxon>Bacteria</taxon>
        <taxon>Candidatus Roizmaniibacteriota</taxon>
    </lineage>
</organism>
<name>A0A1F7H2X6_9BACT</name>
<dbReference type="EMBL" id="MFZO01000009">
    <property type="protein sequence ID" value="OGK25438.1"/>
    <property type="molecule type" value="Genomic_DNA"/>
</dbReference>
<dbReference type="Proteomes" id="UP000177913">
    <property type="component" value="Unassembled WGS sequence"/>
</dbReference>